<protein>
    <submittedName>
        <fullName evidence="4">Glycoside hydrolase N-terminal domain-containing protein</fullName>
    </submittedName>
</protein>
<reference evidence="4 5" key="1">
    <citation type="submission" date="2023-06" db="EMBL/GenBank/DDBJ databases">
        <title>SYSU T0a273.</title>
        <authorList>
            <person name="Gao L."/>
            <person name="Fang B.-Z."/>
            <person name="Li W.-J."/>
        </authorList>
    </citation>
    <scope>NUCLEOTIDE SEQUENCE [LARGE SCALE GENOMIC DNA]</scope>
    <source>
        <strain evidence="4 5">SYSU T0a273</strain>
    </source>
</reference>
<evidence type="ECO:0000259" key="3">
    <source>
        <dbReference type="Pfam" id="PF22124"/>
    </source>
</evidence>
<name>A0AB35MJE0_9MICO</name>
<dbReference type="InterPro" id="IPR012341">
    <property type="entry name" value="6hp_glycosidase-like_sf"/>
</dbReference>
<dbReference type="InterPro" id="IPR027414">
    <property type="entry name" value="GH95_N_dom"/>
</dbReference>
<dbReference type="Pfam" id="PF14498">
    <property type="entry name" value="Glyco_hyd_65N_2"/>
    <property type="match status" value="1"/>
</dbReference>
<sequence>MTVSTQTDDVLHTLRYSTPAARWLDGLPVGNGHRGAMCAGRPLTETLWLNDVTAWSGPYPGGALAGIASEVRGPEHLALVRAAIAAGDHAEAERLVQEQQAPWAQAYLPLGTLTLEVTGVAGATLDGEVTDLERELDLRSGVAEHSYRVEGVAVRHRTWADRPSGAIVHHVTADVPVEVRASLSSPLRPRGDDHHVAGALVREVHLPVDVAPGHEQPAEPVVYDLASGRVGAVAVRGGAGARVLDGALVSEAATEHLIVVGTATADAGGDAAAAARAVTDAANAPARMLLSAHRAAHAELYERCALHLWSPADAGALDTDARVAQALTREDPGLVALAFHYGRYLLIASSAPGGLPANLQGLWNAELPGPWSSAYTININLQMAYWHAETANLAECHEPLLDFVARLASGPGREVARELYGADGWVAHHNSDAWGFAAPVGDGHGDPAWAFWPLGGVWLALHLWDQYAFGGDVTRLRERAWPVLEGAGAFALSWIQGDEHGAWTSPSTSPENHFLDAEGAEHSVTTSATMDVALLRELAAVCAAAAHELGLEPAWVRRLTALTAALPDPVIGEDGRILEWDRPFDEPEPLHRHLSHLVGLFPYAQITPDGTPELAAAAEASILARGPESTGWALAWRTSMWARLRDGARVEGQLRLALRPAEEHGAEHRGGVYANLLSAHPPFQIDGNMGLTAGVAESLLQSYGGVLRLLPALPPGWRNGAVRGLRARGGVTVDLEWRGGLLTRAVLHSDARAATVTVATPDGAEVEHRIVPGNPSVIVGEGAHAW</sequence>
<dbReference type="EMBL" id="JAUHQB010000007">
    <property type="protein sequence ID" value="MDN4483906.1"/>
    <property type="molecule type" value="Genomic_DNA"/>
</dbReference>
<evidence type="ECO:0000259" key="1">
    <source>
        <dbReference type="Pfam" id="PF14498"/>
    </source>
</evidence>
<dbReference type="PIRSF" id="PIRSF007663">
    <property type="entry name" value="UCP007663"/>
    <property type="match status" value="1"/>
</dbReference>
<comment type="caution">
    <text evidence="4">The sequence shown here is derived from an EMBL/GenBank/DDBJ whole genome shotgun (WGS) entry which is preliminary data.</text>
</comment>
<dbReference type="AlphaFoldDB" id="A0AB35MJE0"/>
<feature type="domain" description="Alpha fucosidase A-like C-terminal" evidence="2">
    <location>
        <begin position="701"/>
        <end position="767"/>
    </location>
</feature>
<dbReference type="Gene3D" id="1.50.10.10">
    <property type="match status" value="1"/>
</dbReference>
<gene>
    <name evidence="4" type="ORF">QQ002_10190</name>
</gene>
<dbReference type="InterPro" id="IPR054363">
    <property type="entry name" value="GH95_cat"/>
</dbReference>
<dbReference type="Pfam" id="PF22124">
    <property type="entry name" value="Glyco_hydro_95_cat"/>
    <property type="match status" value="1"/>
</dbReference>
<organism evidence="4 5">
    <name type="scientific">Demequina lignilytica</name>
    <dbReference type="NCBI Taxonomy" id="3051663"/>
    <lineage>
        <taxon>Bacteria</taxon>
        <taxon>Bacillati</taxon>
        <taxon>Actinomycetota</taxon>
        <taxon>Actinomycetes</taxon>
        <taxon>Micrococcales</taxon>
        <taxon>Demequinaceae</taxon>
        <taxon>Demequina</taxon>
    </lineage>
</organism>
<evidence type="ECO:0000259" key="2">
    <source>
        <dbReference type="Pfam" id="PF21307"/>
    </source>
</evidence>
<proteinExistence type="predicted"/>
<dbReference type="Pfam" id="PF21307">
    <property type="entry name" value="Glyco_hydro_95_C"/>
    <property type="match status" value="1"/>
</dbReference>
<dbReference type="PANTHER" id="PTHR31084">
    <property type="entry name" value="ALPHA-L-FUCOSIDASE 2"/>
    <property type="match status" value="1"/>
</dbReference>
<feature type="domain" description="Glycosyl hydrolase family 95 N-terminal" evidence="1">
    <location>
        <begin position="14"/>
        <end position="265"/>
    </location>
</feature>
<dbReference type="Proteomes" id="UP001172756">
    <property type="component" value="Unassembled WGS sequence"/>
</dbReference>
<dbReference type="SUPFAM" id="SSF48208">
    <property type="entry name" value="Six-hairpin glycosidases"/>
    <property type="match status" value="1"/>
</dbReference>
<accession>A0AB35MJE0</accession>
<dbReference type="GO" id="GO:0005975">
    <property type="term" value="P:carbohydrate metabolic process"/>
    <property type="evidence" value="ECO:0007669"/>
    <property type="project" value="InterPro"/>
</dbReference>
<dbReference type="InterPro" id="IPR049053">
    <property type="entry name" value="AFCA-like_C"/>
</dbReference>
<dbReference type="GO" id="GO:0004560">
    <property type="term" value="F:alpha-L-fucosidase activity"/>
    <property type="evidence" value="ECO:0007669"/>
    <property type="project" value="InterPro"/>
</dbReference>
<dbReference type="InterPro" id="IPR016518">
    <property type="entry name" value="Alpha-L-fucosidase"/>
</dbReference>
<dbReference type="InterPro" id="IPR008928">
    <property type="entry name" value="6-hairpin_glycosidase_sf"/>
</dbReference>
<evidence type="ECO:0000313" key="4">
    <source>
        <dbReference type="EMBL" id="MDN4483906.1"/>
    </source>
</evidence>
<evidence type="ECO:0000313" key="5">
    <source>
        <dbReference type="Proteomes" id="UP001172756"/>
    </source>
</evidence>
<dbReference type="PANTHER" id="PTHR31084:SF0">
    <property type="entry name" value="ALPHA-L-FUCOSIDASE 2"/>
    <property type="match status" value="1"/>
</dbReference>
<feature type="domain" description="Glycosyl hydrolase family 95 catalytic" evidence="3">
    <location>
        <begin position="288"/>
        <end position="699"/>
    </location>
</feature>
<keyword evidence="4" id="KW-0378">Hydrolase</keyword>
<dbReference type="RefSeq" id="WP_301160630.1">
    <property type="nucleotide sequence ID" value="NZ_JAUHQB010000007.1"/>
</dbReference>